<evidence type="ECO:0000256" key="7">
    <source>
        <dbReference type="PROSITE-ProRule" id="PRU01360"/>
    </source>
</evidence>
<dbReference type="Pfam" id="PF13715">
    <property type="entry name" value="CarbopepD_reg_2"/>
    <property type="match status" value="1"/>
</dbReference>
<dbReference type="InterPro" id="IPR008969">
    <property type="entry name" value="CarboxyPept-like_regulatory"/>
</dbReference>
<dbReference type="InterPro" id="IPR037066">
    <property type="entry name" value="Plug_dom_sf"/>
</dbReference>
<dbReference type="Gene3D" id="2.40.170.20">
    <property type="entry name" value="TonB-dependent receptor, beta-barrel domain"/>
    <property type="match status" value="1"/>
</dbReference>
<evidence type="ECO:0000313" key="11">
    <source>
        <dbReference type="Proteomes" id="UP000192746"/>
    </source>
</evidence>
<dbReference type="PROSITE" id="PS52016">
    <property type="entry name" value="TONB_DEPENDENT_REC_3"/>
    <property type="match status" value="1"/>
</dbReference>
<protein>
    <recommendedName>
        <fullName evidence="9">TonB-dependent receptor plug domain-containing protein</fullName>
    </recommendedName>
</protein>
<feature type="signal peptide" evidence="8">
    <location>
        <begin position="1"/>
        <end position="21"/>
    </location>
</feature>
<dbReference type="SUPFAM" id="SSF49464">
    <property type="entry name" value="Carboxypeptidase regulatory domain-like"/>
    <property type="match status" value="1"/>
</dbReference>
<dbReference type="InterPro" id="IPR012910">
    <property type="entry name" value="Plug_dom"/>
</dbReference>
<keyword evidence="2 7" id="KW-0813">Transport</keyword>
<dbReference type="InterPro" id="IPR023996">
    <property type="entry name" value="TonB-dep_OMP_SusC/RagA"/>
</dbReference>
<dbReference type="SUPFAM" id="SSF56935">
    <property type="entry name" value="Porins"/>
    <property type="match status" value="1"/>
</dbReference>
<evidence type="ECO:0000256" key="3">
    <source>
        <dbReference type="ARBA" id="ARBA00022452"/>
    </source>
</evidence>
<dbReference type="Proteomes" id="UP000192746">
    <property type="component" value="Unassembled WGS sequence"/>
</dbReference>
<evidence type="ECO:0000256" key="8">
    <source>
        <dbReference type="SAM" id="SignalP"/>
    </source>
</evidence>
<reference evidence="10 11" key="1">
    <citation type="submission" date="2013-04" db="EMBL/GenBank/DDBJ databases">
        <title>Zunongwangia sp. 22II14-10F7 Genome Sequencing.</title>
        <authorList>
            <person name="Lai Q."/>
            <person name="Shao Z."/>
        </authorList>
    </citation>
    <scope>NUCLEOTIDE SEQUENCE [LARGE SCALE GENOMIC DNA]</scope>
    <source>
        <strain evidence="10 11">22II14-10F7</strain>
    </source>
</reference>
<dbReference type="STRING" id="1185767.IIF7_04251"/>
<evidence type="ECO:0000256" key="5">
    <source>
        <dbReference type="ARBA" id="ARBA00023136"/>
    </source>
</evidence>
<keyword evidence="6 7" id="KW-0998">Cell outer membrane</keyword>
<feature type="domain" description="TonB-dependent receptor plug" evidence="9">
    <location>
        <begin position="120"/>
        <end position="238"/>
    </location>
</feature>
<keyword evidence="4 7" id="KW-0812">Transmembrane</keyword>
<keyword evidence="8" id="KW-0732">Signal</keyword>
<comment type="similarity">
    <text evidence="7">Belongs to the TonB-dependent receptor family.</text>
</comment>
<dbReference type="Pfam" id="PF07715">
    <property type="entry name" value="Plug"/>
    <property type="match status" value="1"/>
</dbReference>
<dbReference type="InterPro" id="IPR036942">
    <property type="entry name" value="Beta-barrel_TonB_sf"/>
</dbReference>
<dbReference type="InterPro" id="IPR023997">
    <property type="entry name" value="TonB-dep_OMP_SusC/RagA_CS"/>
</dbReference>
<evidence type="ECO:0000256" key="2">
    <source>
        <dbReference type="ARBA" id="ARBA00022448"/>
    </source>
</evidence>
<dbReference type="GO" id="GO:0009279">
    <property type="term" value="C:cell outer membrane"/>
    <property type="evidence" value="ECO:0007669"/>
    <property type="project" value="UniProtKB-SubCell"/>
</dbReference>
<dbReference type="NCBIfam" id="TIGR04056">
    <property type="entry name" value="OMP_RagA_SusC"/>
    <property type="match status" value="1"/>
</dbReference>
<gene>
    <name evidence="10" type="ORF">IIF7_04251</name>
</gene>
<name>A0A1Y1T6N0_9FLAO</name>
<dbReference type="Gene3D" id="2.60.40.1120">
    <property type="entry name" value="Carboxypeptidase-like, regulatory domain"/>
    <property type="match status" value="1"/>
</dbReference>
<keyword evidence="5 7" id="KW-0472">Membrane</keyword>
<comment type="caution">
    <text evidence="10">The sequence shown here is derived from an EMBL/GenBank/DDBJ whole genome shotgun (WGS) entry which is preliminary data.</text>
</comment>
<feature type="chain" id="PRO_5011004141" description="TonB-dependent receptor plug domain-containing protein" evidence="8">
    <location>
        <begin position="22"/>
        <end position="1030"/>
    </location>
</feature>
<dbReference type="InterPro" id="IPR039426">
    <property type="entry name" value="TonB-dep_rcpt-like"/>
</dbReference>
<dbReference type="AlphaFoldDB" id="A0A1Y1T6N0"/>
<dbReference type="Gene3D" id="2.170.130.10">
    <property type="entry name" value="TonB-dependent receptor, plug domain"/>
    <property type="match status" value="1"/>
</dbReference>
<keyword evidence="11" id="KW-1185">Reference proteome</keyword>
<dbReference type="EMBL" id="ARYN01000003">
    <property type="protein sequence ID" value="ORL46700.1"/>
    <property type="molecule type" value="Genomic_DNA"/>
</dbReference>
<dbReference type="RefSeq" id="WP_245801516.1">
    <property type="nucleotide sequence ID" value="NZ_ARYN01000003.1"/>
</dbReference>
<comment type="subcellular location">
    <subcellularLocation>
        <location evidence="1 7">Cell outer membrane</location>
        <topology evidence="1 7">Multi-pass membrane protein</topology>
    </subcellularLocation>
</comment>
<organism evidence="10 11">
    <name type="scientific">Zunongwangia atlantica 22II14-10F7</name>
    <dbReference type="NCBI Taxonomy" id="1185767"/>
    <lineage>
        <taxon>Bacteria</taxon>
        <taxon>Pseudomonadati</taxon>
        <taxon>Bacteroidota</taxon>
        <taxon>Flavobacteriia</taxon>
        <taxon>Flavobacteriales</taxon>
        <taxon>Flavobacteriaceae</taxon>
        <taxon>Zunongwangia</taxon>
    </lineage>
</organism>
<evidence type="ECO:0000256" key="4">
    <source>
        <dbReference type="ARBA" id="ARBA00022692"/>
    </source>
</evidence>
<sequence length="1030" mass="112209">MIKRIIFSFLLVMGFIQLANAQQQEVSGTITEAETGMPLPGVTVLEKGTSNGTSTDFDGNYTITVSDGATLVFSMVGYQKFEVAVTSGEINAELQTDTEALDEVVVTALGIKRSEKALGYALTEVGGDELSDVKQVNAINSLQGKVAGLNVTGAATGPAGTSNVLIRGISSVGGNNQPLYVVDGIPIDNTNLGSASQWGGSDFGDGISSINPDDVESISVLKGGAAAALYGSRASNGVILINTKTGRGQQGFGVEYSGSVLFESVMSDIYDFQKQYGQGNNGAAPQTTQEALSAGMQAWGGRLDGSNVIQFDGQERPYTDQGNNLDRFYRTAYTLTNTVAITKAGEGYNFRFSATDLSNEDVMPNAGLNRKSFSLNGGVQLAEKLSLDVSGKYVLEDVKNRPRLSDSPGNANFAVVLSPPNINVEDYQPWINDEGTEYRVSSSTYHQNPYFSAYEFSNSSLRNRFIGSSTVRYDVTDWMYVLGRAGLDQYTSRITSIEPFGTAYIPLGAMSEITYNTKLVDADAMLGFNKSFDKFSGEIILGANSNDQKIERTELRGTEFVIPALEDINNLTNKNYTYDFSQVKRNSLYFSTEFSYDDFLFLNITGRQDWFSTLSLAGKSSPNTYFYPSANASFVFSDAFEMPDWITFGKLRLGYSDVAGGANDPYQLALAYGIFDTYNGTGASVPLGRISNDRLPNQDLKPFSKEEYEIGLNLQLFKSRLSLDFAYYSNTTTDDIVPITISNASGYSSAVVNIGELTNNGVEMLLSGSPIKNENFTWNVSYNLGYNKNEVVQTDEDGNPLFPDGSSATNVQSGAIVGQPFGAIYGTTYVRDDQGRIQYDSNGTPTVGPQEVLGNGVAPWAMGLTNNFRYKNWNLSFLIDAKFGAEIYSGTSAFANYYGASQNTLVGRENGLQINGFDASGADYSTTIAPENVETYYKRLYEIAEEHIQDADFIKFREFSLGYSLPSDLLKNTFINSANISVIGRNLFFIKRETENIDPESSFNSRGARGLERFGLPTSRSYGLNLNIKF</sequence>
<evidence type="ECO:0000256" key="1">
    <source>
        <dbReference type="ARBA" id="ARBA00004571"/>
    </source>
</evidence>
<evidence type="ECO:0000313" key="10">
    <source>
        <dbReference type="EMBL" id="ORL46700.1"/>
    </source>
</evidence>
<proteinExistence type="inferred from homology"/>
<keyword evidence="3 7" id="KW-1134">Transmembrane beta strand</keyword>
<dbReference type="NCBIfam" id="TIGR04057">
    <property type="entry name" value="SusC_RagA_signa"/>
    <property type="match status" value="1"/>
</dbReference>
<evidence type="ECO:0000259" key="9">
    <source>
        <dbReference type="Pfam" id="PF07715"/>
    </source>
</evidence>
<accession>A0A1Y1T6N0</accession>
<evidence type="ECO:0000256" key="6">
    <source>
        <dbReference type="ARBA" id="ARBA00023237"/>
    </source>
</evidence>